<dbReference type="Proteomes" id="UP000095552">
    <property type="component" value="Unassembled WGS sequence"/>
</dbReference>
<evidence type="ECO:0000256" key="1">
    <source>
        <dbReference type="SAM" id="MobiDB-lite"/>
    </source>
</evidence>
<feature type="region of interest" description="Disordered" evidence="1">
    <location>
        <begin position="104"/>
        <end position="124"/>
    </location>
</feature>
<protein>
    <recommendedName>
        <fullName evidence="5">Outer membrane protein beta-barrel domain-containing protein</fullName>
    </recommendedName>
</protein>
<dbReference type="AlphaFoldDB" id="A0A1E5T0L0"/>
<name>A0A1E5T0L0_9BACT</name>
<organism evidence="3 4">
    <name type="scientific">Roseivirga misakiensis</name>
    <dbReference type="NCBI Taxonomy" id="1563681"/>
    <lineage>
        <taxon>Bacteria</taxon>
        <taxon>Pseudomonadati</taxon>
        <taxon>Bacteroidota</taxon>
        <taxon>Cytophagia</taxon>
        <taxon>Cytophagales</taxon>
        <taxon>Roseivirgaceae</taxon>
        <taxon>Roseivirga</taxon>
    </lineage>
</organism>
<dbReference type="RefSeq" id="WP_069836427.1">
    <property type="nucleotide sequence ID" value="NZ_MDGQ01000005.1"/>
</dbReference>
<evidence type="ECO:0000256" key="2">
    <source>
        <dbReference type="SAM" id="Phobius"/>
    </source>
</evidence>
<feature type="transmembrane region" description="Helical" evidence="2">
    <location>
        <begin position="39"/>
        <end position="62"/>
    </location>
</feature>
<evidence type="ECO:0000313" key="4">
    <source>
        <dbReference type="Proteomes" id="UP000095552"/>
    </source>
</evidence>
<gene>
    <name evidence="3" type="ORF">BFP71_15920</name>
</gene>
<dbReference type="EMBL" id="MDGQ01000005">
    <property type="protein sequence ID" value="OEK04922.1"/>
    <property type="molecule type" value="Genomic_DNA"/>
</dbReference>
<reference evidence="3 4" key="1">
    <citation type="submission" date="2016-08" db="EMBL/GenBank/DDBJ databases">
        <title>Draft genome of Fabibacter sp. strain SK-8.</title>
        <authorList>
            <person name="Wong S.-K."/>
            <person name="Hamasaki K."/>
            <person name="Yoshizawa S."/>
        </authorList>
    </citation>
    <scope>NUCLEOTIDE SEQUENCE [LARGE SCALE GENOMIC DNA]</scope>
    <source>
        <strain evidence="3 4">SK-8</strain>
    </source>
</reference>
<dbReference type="OrthoDB" id="1113942at2"/>
<accession>A0A1E5T0L0</accession>
<proteinExistence type="predicted"/>
<evidence type="ECO:0008006" key="5">
    <source>
        <dbReference type="Google" id="ProtNLM"/>
    </source>
</evidence>
<keyword evidence="2" id="KW-0472">Membrane</keyword>
<dbReference type="STRING" id="1563681.BFP71_15920"/>
<keyword evidence="2" id="KW-1133">Transmembrane helix</keyword>
<evidence type="ECO:0000313" key="3">
    <source>
        <dbReference type="EMBL" id="OEK04922.1"/>
    </source>
</evidence>
<comment type="caution">
    <text evidence="3">The sequence shown here is derived from an EMBL/GenBank/DDBJ whole genome shotgun (WGS) entry which is preliminary data.</text>
</comment>
<sequence>MSSFENNMKDAFDGVEFQPSERVWAGVESAIGPKKKKGIFFMWQTYGVAAGLIIATTFGFLWRDGFFASNNKPTPETQLTAKSNDDSKVKDSLNTKAHLNEKIDKNALASSESNDENKSLSKQPLVNGLLAKTSNVESEGGKVAAKLTNDEATISDRIIDQNLLKAETVAAVDKSEVKTKESLTGEKKSSESILNESVLDTELSDLQASSNQKSDTDSIIKANAEALNTQSVASISRERSLNGSFGNNVLNISSGLGSADVVESAALREANNFSTLDGAVDNSEGEALGAISAGIGASFDMSKRLTLNVGLRYSEFKFRNSANSYSVEDGRSLPIYIPFGFDAENVFFIGTYNIENTIQSLFIQSTIGYKVATWGKLDVSFQLGAGIDYFLAYKVKGDLNFLDTRKANPSDSDFLNRTNFSGISGVSVNYRLNPKLGLSADFNYRRFFSSGNVSASSPSSAIGFGLSVNYFLTRKEE</sequence>
<keyword evidence="2" id="KW-0812">Transmembrane</keyword>
<keyword evidence="4" id="KW-1185">Reference proteome</keyword>